<feature type="domain" description="D-alanyl-D-alanine carboxypeptidase-like core" evidence="2">
    <location>
        <begin position="23"/>
        <end position="126"/>
    </location>
</feature>
<feature type="compositionally biased region" description="Polar residues" evidence="1">
    <location>
        <begin position="242"/>
        <end position="251"/>
    </location>
</feature>
<dbReference type="InterPro" id="IPR009045">
    <property type="entry name" value="Zn_M74/Hedgehog-like"/>
</dbReference>
<dbReference type="Proteomes" id="UP000530654">
    <property type="component" value="Unassembled WGS sequence"/>
</dbReference>
<dbReference type="GO" id="GO:0006508">
    <property type="term" value="P:proteolysis"/>
    <property type="evidence" value="ECO:0007669"/>
    <property type="project" value="InterPro"/>
</dbReference>
<dbReference type="Gene3D" id="3.30.1380.10">
    <property type="match status" value="1"/>
</dbReference>
<evidence type="ECO:0000259" key="2">
    <source>
        <dbReference type="Pfam" id="PF02557"/>
    </source>
</evidence>
<dbReference type="EMBL" id="JABEQY010000047">
    <property type="protein sequence ID" value="NNH67832.1"/>
    <property type="molecule type" value="Genomic_DNA"/>
</dbReference>
<organism evidence="3 4">
    <name type="scientific">Rhizobium laguerreae</name>
    <dbReference type="NCBI Taxonomy" id="1076926"/>
    <lineage>
        <taxon>Bacteria</taxon>
        <taxon>Pseudomonadati</taxon>
        <taxon>Pseudomonadota</taxon>
        <taxon>Alphaproteobacteria</taxon>
        <taxon>Hyphomicrobiales</taxon>
        <taxon>Rhizobiaceae</taxon>
        <taxon>Rhizobium/Agrobacterium group</taxon>
        <taxon>Rhizobium</taxon>
    </lineage>
</organism>
<accession>A0A7Y2W9H5</accession>
<dbReference type="RefSeq" id="WP_170282892.1">
    <property type="nucleotide sequence ID" value="NZ_JABEQY010000047.1"/>
</dbReference>
<feature type="region of interest" description="Disordered" evidence="1">
    <location>
        <begin position="414"/>
        <end position="455"/>
    </location>
</feature>
<feature type="region of interest" description="Disordered" evidence="1">
    <location>
        <begin position="234"/>
        <end position="259"/>
    </location>
</feature>
<dbReference type="InterPro" id="IPR003709">
    <property type="entry name" value="VanY-like_core_dom"/>
</dbReference>
<dbReference type="AlphaFoldDB" id="A0A7Y2W9H5"/>
<reference evidence="3 4" key="1">
    <citation type="submission" date="2020-04" db="EMBL/GenBank/DDBJ databases">
        <title>Rhizobium bacterial biofertilizers improve the content of phenolic compounds of Lactuca sativa L. under non-saline and saline-stress conditions.</title>
        <authorList>
            <person name="Ayuso-Calles M."/>
            <person name="Garcia-Estevez I."/>
            <person name="Jimenez-Gomez A."/>
            <person name="Flores-Felix J.D."/>
            <person name="Escribano-Bailon M."/>
            <person name="Rivas R."/>
        </authorList>
    </citation>
    <scope>NUCLEOTIDE SEQUENCE [LARGE SCALE GENOMIC DNA]</scope>
    <source>
        <strain evidence="3 4">GPTR02</strain>
    </source>
</reference>
<dbReference type="GO" id="GO:0008233">
    <property type="term" value="F:peptidase activity"/>
    <property type="evidence" value="ECO:0007669"/>
    <property type="project" value="InterPro"/>
</dbReference>
<name>A0A7Y2W9H5_9HYPH</name>
<protein>
    <recommendedName>
        <fullName evidence="2">D-alanyl-D-alanine carboxypeptidase-like core domain-containing protein</fullName>
    </recommendedName>
</protein>
<comment type="caution">
    <text evidence="3">The sequence shown here is derived from an EMBL/GenBank/DDBJ whole genome shotgun (WGS) entry which is preliminary data.</text>
</comment>
<proteinExistence type="predicted"/>
<dbReference type="SUPFAM" id="SSF55166">
    <property type="entry name" value="Hedgehog/DD-peptidase"/>
    <property type="match status" value="1"/>
</dbReference>
<evidence type="ECO:0000256" key="1">
    <source>
        <dbReference type="SAM" id="MobiDB-lite"/>
    </source>
</evidence>
<evidence type="ECO:0000313" key="3">
    <source>
        <dbReference type="EMBL" id="NNH67832.1"/>
    </source>
</evidence>
<evidence type="ECO:0000313" key="4">
    <source>
        <dbReference type="Proteomes" id="UP000530654"/>
    </source>
</evidence>
<sequence length="455" mass="47934">MADFDWSPYAVGGATRPDAFSGMNAQFQAALQGLLSSAPEGVRRQLQVYSGYRSPQVQAGLYDRALQKYGSPAAARQWVAPPNKSQHGKGMAADLKYLSPQAMKWVRDNAPSHGLSFPLRNEPWHVELSTARDPNAKPPAPVPTYDAMMAAAKPVSSLAYGATPTPRPSGNPFDAILSPSTSQATSFPATPSPVQREALPDVTPVSFDASRFGSPAPKTFDQSRFGSPAPNSYFDYSGLLSDPQTQPSGFDQQRLGPTAPVATTPQQLQRGLLDQQLNAGILPDLMTPATNWPGQVAPAAAPTAPAAYTEPMAMGDYEPASIKTARVQAPEVQSGLLSQPEYQQFQQQQALLGGPMAHSTPAEMQAMAAQASKGMQNRSLGGGLLGGLLGGLTLGPIGAIAGGLLGRNVAKNSFFPDAPKNQSRGDGSMTDYGRSVSNQSGQFRDAMSRGGKGLY</sequence>
<gene>
    <name evidence="3" type="ORF">HLI17_32035</name>
</gene>
<dbReference type="Pfam" id="PF02557">
    <property type="entry name" value="VanY"/>
    <property type="match status" value="1"/>
</dbReference>